<name>A0ABP8N7B6_9BACT</name>
<evidence type="ECO:0000313" key="2">
    <source>
        <dbReference type="Proteomes" id="UP001501175"/>
    </source>
</evidence>
<dbReference type="EMBL" id="BAABHD010000054">
    <property type="protein sequence ID" value="GAA4461109.1"/>
    <property type="molecule type" value="Genomic_DNA"/>
</dbReference>
<organism evidence="1 2">
    <name type="scientific">Nibrella saemangeumensis</name>
    <dbReference type="NCBI Taxonomy" id="1084526"/>
    <lineage>
        <taxon>Bacteria</taxon>
        <taxon>Pseudomonadati</taxon>
        <taxon>Bacteroidota</taxon>
        <taxon>Cytophagia</taxon>
        <taxon>Cytophagales</taxon>
        <taxon>Spirosomataceae</taxon>
        <taxon>Nibrella</taxon>
    </lineage>
</organism>
<accession>A0ABP8N7B6</accession>
<evidence type="ECO:0008006" key="3">
    <source>
        <dbReference type="Google" id="ProtNLM"/>
    </source>
</evidence>
<dbReference type="Proteomes" id="UP001501175">
    <property type="component" value="Unassembled WGS sequence"/>
</dbReference>
<sequence>MKELAFTIEPDKNGGYVAKSRLENGTIITQGDTFEELKAMIADAIDGYYFDNPAEKPQSIQLKY</sequence>
<proteinExistence type="predicted"/>
<dbReference type="Gene3D" id="3.30.160.250">
    <property type="match status" value="1"/>
</dbReference>
<dbReference type="RefSeq" id="WP_345245616.1">
    <property type="nucleotide sequence ID" value="NZ_BAABHD010000054.1"/>
</dbReference>
<comment type="caution">
    <text evidence="1">The sequence shown here is derived from an EMBL/GenBank/DDBJ whole genome shotgun (WGS) entry which is preliminary data.</text>
</comment>
<reference evidence="2" key="1">
    <citation type="journal article" date="2019" name="Int. J. Syst. Evol. Microbiol.">
        <title>The Global Catalogue of Microorganisms (GCM) 10K type strain sequencing project: providing services to taxonomists for standard genome sequencing and annotation.</title>
        <authorList>
            <consortium name="The Broad Institute Genomics Platform"/>
            <consortium name="The Broad Institute Genome Sequencing Center for Infectious Disease"/>
            <person name="Wu L."/>
            <person name="Ma J."/>
        </authorList>
    </citation>
    <scope>NUCLEOTIDE SEQUENCE [LARGE SCALE GENOMIC DNA]</scope>
    <source>
        <strain evidence="2">JCM 17927</strain>
    </source>
</reference>
<evidence type="ECO:0000313" key="1">
    <source>
        <dbReference type="EMBL" id="GAA4461109.1"/>
    </source>
</evidence>
<dbReference type="InterPro" id="IPR035069">
    <property type="entry name" value="TTHA1013/TTHA0281-like"/>
</dbReference>
<keyword evidence="2" id="KW-1185">Reference proteome</keyword>
<gene>
    <name evidence="1" type="ORF">GCM10023189_36430</name>
</gene>
<dbReference type="SUPFAM" id="SSF143100">
    <property type="entry name" value="TTHA1013/TTHA0281-like"/>
    <property type="match status" value="1"/>
</dbReference>
<protein>
    <recommendedName>
        <fullName evidence="3">2-oxoisovalerate dehydrogenase E1 subunit beta</fullName>
    </recommendedName>
</protein>